<proteinExistence type="predicted"/>
<keyword evidence="2" id="KW-0472">Membrane</keyword>
<evidence type="ECO:0000256" key="1">
    <source>
        <dbReference type="SAM" id="MobiDB-lite"/>
    </source>
</evidence>
<sequence>MTDRTRDSVGAGLCSGPDGLQGDCALQPSVCINENESFLSSREIQNFPNAHGGSCLSGSTVRELLIGSCSNGSGRGISYCASDASLCNSPSDWNPPGNEGSVRCTVATDNSGTSSALTQYGLCGDVDCAWSNESCRETFQRSDKCTCDKVRTGGCVDATGHVFCAVSASACTGGDTIQWMSPQQLSASTNVDCFLCREFDPDAPLSGLPSVSINRSNENKNAALVGGIVGGVIIVLFVISAVLIILSKRRKASAATMALDKPELQMEVEVTNSERHTSTADDAVSELGQHDFGENM</sequence>
<name>A0A9K3M338_9STRA</name>
<accession>A0A9K3M338</accession>
<keyword evidence="2" id="KW-0812">Transmembrane</keyword>
<keyword evidence="4" id="KW-1185">Reference proteome</keyword>
<evidence type="ECO:0000256" key="2">
    <source>
        <dbReference type="SAM" id="Phobius"/>
    </source>
</evidence>
<reference evidence="3" key="2">
    <citation type="submission" date="2021-04" db="EMBL/GenBank/DDBJ databases">
        <authorList>
            <person name="Podell S."/>
        </authorList>
    </citation>
    <scope>NUCLEOTIDE SEQUENCE</scope>
    <source>
        <strain evidence="3">Hildebrandi</strain>
    </source>
</reference>
<evidence type="ECO:0000313" key="4">
    <source>
        <dbReference type="Proteomes" id="UP000693970"/>
    </source>
</evidence>
<comment type="caution">
    <text evidence="3">The sequence shown here is derived from an EMBL/GenBank/DDBJ whole genome shotgun (WGS) entry which is preliminary data.</text>
</comment>
<feature type="transmembrane region" description="Helical" evidence="2">
    <location>
        <begin position="222"/>
        <end position="246"/>
    </location>
</feature>
<evidence type="ECO:0000313" key="3">
    <source>
        <dbReference type="EMBL" id="KAG7372843.1"/>
    </source>
</evidence>
<feature type="region of interest" description="Disordered" evidence="1">
    <location>
        <begin position="272"/>
        <end position="296"/>
    </location>
</feature>
<organism evidence="3 4">
    <name type="scientific">Nitzschia inconspicua</name>
    <dbReference type="NCBI Taxonomy" id="303405"/>
    <lineage>
        <taxon>Eukaryota</taxon>
        <taxon>Sar</taxon>
        <taxon>Stramenopiles</taxon>
        <taxon>Ochrophyta</taxon>
        <taxon>Bacillariophyta</taxon>
        <taxon>Bacillariophyceae</taxon>
        <taxon>Bacillariophycidae</taxon>
        <taxon>Bacillariales</taxon>
        <taxon>Bacillariaceae</taxon>
        <taxon>Nitzschia</taxon>
    </lineage>
</organism>
<gene>
    <name evidence="3" type="ORF">IV203_033567</name>
</gene>
<dbReference type="EMBL" id="JAGRRH010000002">
    <property type="protein sequence ID" value="KAG7372843.1"/>
    <property type="molecule type" value="Genomic_DNA"/>
</dbReference>
<reference evidence="3" key="1">
    <citation type="journal article" date="2021" name="Sci. Rep.">
        <title>Diploid genomic architecture of Nitzschia inconspicua, an elite biomass production diatom.</title>
        <authorList>
            <person name="Oliver A."/>
            <person name="Podell S."/>
            <person name="Pinowska A."/>
            <person name="Traller J.C."/>
            <person name="Smith S.R."/>
            <person name="McClure R."/>
            <person name="Beliaev A."/>
            <person name="Bohutskyi P."/>
            <person name="Hill E.A."/>
            <person name="Rabines A."/>
            <person name="Zheng H."/>
            <person name="Allen L.Z."/>
            <person name="Kuo A."/>
            <person name="Grigoriev I.V."/>
            <person name="Allen A.E."/>
            <person name="Hazlebeck D."/>
            <person name="Allen E.E."/>
        </authorList>
    </citation>
    <scope>NUCLEOTIDE SEQUENCE</scope>
    <source>
        <strain evidence="3">Hildebrandi</strain>
    </source>
</reference>
<dbReference type="AlphaFoldDB" id="A0A9K3M338"/>
<dbReference type="Proteomes" id="UP000693970">
    <property type="component" value="Unassembled WGS sequence"/>
</dbReference>
<keyword evidence="2" id="KW-1133">Transmembrane helix</keyword>
<dbReference type="OrthoDB" id="55266at2759"/>
<protein>
    <submittedName>
        <fullName evidence="3">Uncharacterized protein</fullName>
    </submittedName>
</protein>